<evidence type="ECO:0000313" key="2">
    <source>
        <dbReference type="Proteomes" id="UP000292282"/>
    </source>
</evidence>
<sequence length="289" mass="33776">MLLQLLDCLEKSKEILTRRSAILKVENTNKTHLPLIKGIIKVKYKLEESVTKRNLEEAQLAKLYNEIERKITFKLVNIIAPSKWLKKGKIMPHNESVFCYIQDRNFSGDHKVSTRCKKMLGHNLIQCLHLLLLNRYKFKSSKQIRSHSVQEFFIMSDKNDVKIRLGITSQDSLQIVEIETLRKSYLLFILEIIPYVMTWDSIMTKYHRTYTVETISFDRRRGLESRPNAEQSWKRASLIGANQINSINIISLILDGLTTVKEPTININKKSDLEEDNEVVKRAEKMIQK</sequence>
<keyword evidence="2" id="KW-1185">Reference proteome</keyword>
<dbReference type="Proteomes" id="UP000292282">
    <property type="component" value="Unassembled WGS sequence"/>
</dbReference>
<protein>
    <submittedName>
        <fullName evidence="1">Uncharacterized protein</fullName>
    </submittedName>
</protein>
<reference evidence="1 2" key="1">
    <citation type="submission" date="2017-12" db="EMBL/GenBank/DDBJ databases">
        <authorList>
            <person name="Pombert J.-F."/>
            <person name="Haag K.L."/>
            <person name="Ebert D."/>
        </authorList>
    </citation>
    <scope>NUCLEOTIDE SEQUENCE [LARGE SCALE GENOMIC DNA]</scope>
    <source>
        <strain evidence="1">IL-G-3</strain>
    </source>
</reference>
<accession>A0A4Q9LYG9</accession>
<proteinExistence type="predicted"/>
<evidence type="ECO:0000313" key="1">
    <source>
        <dbReference type="EMBL" id="TBU12971.1"/>
    </source>
</evidence>
<dbReference type="EMBL" id="PITK01000569">
    <property type="protein sequence ID" value="TBU12971.1"/>
    <property type="molecule type" value="Genomic_DNA"/>
</dbReference>
<comment type="caution">
    <text evidence="1">The sequence shown here is derived from an EMBL/GenBank/DDBJ whole genome shotgun (WGS) entry which is preliminary data.</text>
</comment>
<organism evidence="1 2">
    <name type="scientific">Hamiltosporidium tvaerminnensis</name>
    <dbReference type="NCBI Taxonomy" id="1176355"/>
    <lineage>
        <taxon>Eukaryota</taxon>
        <taxon>Fungi</taxon>
        <taxon>Fungi incertae sedis</taxon>
        <taxon>Microsporidia</taxon>
        <taxon>Dubosqiidae</taxon>
        <taxon>Hamiltosporidium</taxon>
    </lineage>
</organism>
<gene>
    <name evidence="1" type="ORF">CWI38_0569p0030</name>
</gene>
<dbReference type="VEuPathDB" id="MicrosporidiaDB:CWI38_0569p0030"/>
<dbReference type="AlphaFoldDB" id="A0A4Q9LYG9"/>
<name>A0A4Q9LYG9_9MICR</name>